<dbReference type="Proteomes" id="UP000239181">
    <property type="component" value="Unassembled WGS sequence"/>
</dbReference>
<keyword evidence="5" id="KW-1003">Cell membrane</keyword>
<dbReference type="Pfam" id="PF00528">
    <property type="entry name" value="BPD_transp_1"/>
    <property type="match status" value="1"/>
</dbReference>
<evidence type="ECO:0000256" key="7">
    <source>
        <dbReference type="ARBA" id="ARBA00022692"/>
    </source>
</evidence>
<dbReference type="SUPFAM" id="SSF161098">
    <property type="entry name" value="MetI-like"/>
    <property type="match status" value="1"/>
</dbReference>
<keyword evidence="6" id="KW-0997">Cell inner membrane</keyword>
<evidence type="ECO:0000256" key="6">
    <source>
        <dbReference type="ARBA" id="ARBA00022519"/>
    </source>
</evidence>
<keyword evidence="8" id="KW-0029">Amino-acid transport</keyword>
<feature type="domain" description="ABC transmembrane type-1" evidence="12">
    <location>
        <begin position="21"/>
        <end position="210"/>
    </location>
</feature>
<evidence type="ECO:0000313" key="13">
    <source>
        <dbReference type="EMBL" id="PRD15404.1"/>
    </source>
</evidence>
<dbReference type="InterPro" id="IPR010065">
    <property type="entry name" value="AA_ABC_transptr_permease_3TM"/>
</dbReference>
<evidence type="ECO:0000256" key="4">
    <source>
        <dbReference type="ARBA" id="ARBA00022448"/>
    </source>
</evidence>
<evidence type="ECO:0000313" key="14">
    <source>
        <dbReference type="Proteomes" id="UP000239181"/>
    </source>
</evidence>
<dbReference type="Gene3D" id="1.10.3720.10">
    <property type="entry name" value="MetI-like"/>
    <property type="match status" value="1"/>
</dbReference>
<comment type="function">
    <text evidence="1">Part of the binding-protein-dependent transport system for glutamine; probably responsible for the translocation of the substrate across the membrane.</text>
</comment>
<dbReference type="AlphaFoldDB" id="A0A2S9ICE5"/>
<evidence type="ECO:0000256" key="8">
    <source>
        <dbReference type="ARBA" id="ARBA00022970"/>
    </source>
</evidence>
<dbReference type="OrthoDB" id="6535401at2"/>
<comment type="caution">
    <text evidence="13">The sequence shown here is derived from an EMBL/GenBank/DDBJ whole genome shotgun (WGS) entry which is preliminary data.</text>
</comment>
<protein>
    <submittedName>
        <fullName evidence="13">ABC transporter permease</fullName>
    </submittedName>
</protein>
<feature type="transmembrane region" description="Helical" evidence="11">
    <location>
        <begin position="27"/>
        <end position="47"/>
    </location>
</feature>
<comment type="subcellular location">
    <subcellularLocation>
        <location evidence="2">Cell inner membrane</location>
        <topology evidence="2">Multi-pass membrane protein</topology>
    </subcellularLocation>
    <subcellularLocation>
        <location evidence="11">Cell membrane</location>
        <topology evidence="11">Multi-pass membrane protein</topology>
    </subcellularLocation>
</comment>
<evidence type="ECO:0000259" key="12">
    <source>
        <dbReference type="PROSITE" id="PS50928"/>
    </source>
</evidence>
<dbReference type="PANTHER" id="PTHR30614:SF20">
    <property type="entry name" value="GLUTAMINE TRANSPORT SYSTEM PERMEASE PROTEIN GLNP"/>
    <property type="match status" value="1"/>
</dbReference>
<proteinExistence type="inferred from homology"/>
<feature type="transmembrane region" description="Helical" evidence="11">
    <location>
        <begin position="149"/>
        <end position="171"/>
    </location>
</feature>
<organism evidence="13 14">
    <name type="scientific">Pantoea coffeiphila</name>
    <dbReference type="NCBI Taxonomy" id="1465635"/>
    <lineage>
        <taxon>Bacteria</taxon>
        <taxon>Pseudomonadati</taxon>
        <taxon>Pseudomonadota</taxon>
        <taxon>Gammaproteobacteria</taxon>
        <taxon>Enterobacterales</taxon>
        <taxon>Erwiniaceae</taxon>
        <taxon>Pantoea</taxon>
    </lineage>
</organism>
<keyword evidence="4 11" id="KW-0813">Transport</keyword>
<accession>A0A2S9ICE5</accession>
<reference evidence="13 14" key="1">
    <citation type="submission" date="2017-10" db="EMBL/GenBank/DDBJ databases">
        <title>Draft genome of two endophytic bacteria isolated from 'guarana' Paullinia cupana (Mart.) Ducke.</title>
        <authorList>
            <person name="Siqueira K.A."/>
            <person name="Liotti R.G."/>
            <person name="Mendes T.A."/>
            <person name="Soares M.A."/>
        </authorList>
    </citation>
    <scope>NUCLEOTIDE SEQUENCE [LARGE SCALE GENOMIC DNA]</scope>
    <source>
        <strain evidence="13 14">342</strain>
    </source>
</reference>
<evidence type="ECO:0000256" key="3">
    <source>
        <dbReference type="ARBA" id="ARBA00010072"/>
    </source>
</evidence>
<dbReference type="GO" id="GO:0022857">
    <property type="term" value="F:transmembrane transporter activity"/>
    <property type="evidence" value="ECO:0007669"/>
    <property type="project" value="InterPro"/>
</dbReference>
<dbReference type="InterPro" id="IPR000515">
    <property type="entry name" value="MetI-like"/>
</dbReference>
<dbReference type="InterPro" id="IPR043429">
    <property type="entry name" value="ArtM/GltK/GlnP/TcyL/YhdX-like"/>
</dbReference>
<dbReference type="NCBIfam" id="TIGR01726">
    <property type="entry name" value="HEQRo_perm_3TM"/>
    <property type="match status" value="1"/>
</dbReference>
<dbReference type="EMBL" id="PDET01000006">
    <property type="protein sequence ID" value="PRD15404.1"/>
    <property type="molecule type" value="Genomic_DNA"/>
</dbReference>
<keyword evidence="9 11" id="KW-1133">Transmembrane helix</keyword>
<name>A0A2S9ICE5_9GAMM</name>
<dbReference type="GO" id="GO:0043190">
    <property type="term" value="C:ATP-binding cassette (ABC) transporter complex"/>
    <property type="evidence" value="ECO:0007669"/>
    <property type="project" value="InterPro"/>
</dbReference>
<dbReference type="InterPro" id="IPR035906">
    <property type="entry name" value="MetI-like_sf"/>
</dbReference>
<dbReference type="PROSITE" id="PS50928">
    <property type="entry name" value="ABC_TM1"/>
    <property type="match status" value="1"/>
</dbReference>
<evidence type="ECO:0000256" key="9">
    <source>
        <dbReference type="ARBA" id="ARBA00022989"/>
    </source>
</evidence>
<sequence>MNYSLNFHFLLNYRAVLWEGLLNTVQLSLAIMVSGFLLGTLLALLRLSPRPLVRAVGQIYVNLLRNLPALIVLFWFFYALPLYTGMQVSRFLTAWLAFSLYTAAYFCEILRGSLQKLPAGQWEAASMLGFSRRRAFAVLMLPQALRHSLPALVNEVIEIVKISAVAATIAFPELLSQARMISDSEYRPVETYTAVAGIIMVFILLLSALAWLIEARYAPAKSRSL</sequence>
<keyword evidence="14" id="KW-1185">Reference proteome</keyword>
<comment type="similarity">
    <text evidence="3">Belongs to the binding-protein-dependent transport system permease family. HisMQ subfamily.</text>
</comment>
<keyword evidence="7 11" id="KW-0812">Transmembrane</keyword>
<evidence type="ECO:0000256" key="2">
    <source>
        <dbReference type="ARBA" id="ARBA00004429"/>
    </source>
</evidence>
<evidence type="ECO:0000256" key="11">
    <source>
        <dbReference type="RuleBase" id="RU363032"/>
    </source>
</evidence>
<dbReference type="RefSeq" id="WP_105592664.1">
    <property type="nucleotide sequence ID" value="NZ_PDET01000006.1"/>
</dbReference>
<dbReference type="PANTHER" id="PTHR30614">
    <property type="entry name" value="MEMBRANE COMPONENT OF AMINO ACID ABC TRANSPORTER"/>
    <property type="match status" value="1"/>
</dbReference>
<evidence type="ECO:0000256" key="1">
    <source>
        <dbReference type="ARBA" id="ARBA00003159"/>
    </source>
</evidence>
<feature type="transmembrane region" description="Helical" evidence="11">
    <location>
        <begin position="92"/>
        <end position="110"/>
    </location>
</feature>
<keyword evidence="10 11" id="KW-0472">Membrane</keyword>
<evidence type="ECO:0000256" key="5">
    <source>
        <dbReference type="ARBA" id="ARBA00022475"/>
    </source>
</evidence>
<dbReference type="GO" id="GO:0006865">
    <property type="term" value="P:amino acid transport"/>
    <property type="evidence" value="ECO:0007669"/>
    <property type="project" value="UniProtKB-KW"/>
</dbReference>
<dbReference type="CDD" id="cd06261">
    <property type="entry name" value="TM_PBP2"/>
    <property type="match status" value="1"/>
</dbReference>
<feature type="transmembrane region" description="Helical" evidence="11">
    <location>
        <begin position="191"/>
        <end position="213"/>
    </location>
</feature>
<evidence type="ECO:0000256" key="10">
    <source>
        <dbReference type="ARBA" id="ARBA00023136"/>
    </source>
</evidence>
<feature type="transmembrane region" description="Helical" evidence="11">
    <location>
        <begin position="59"/>
        <end position="80"/>
    </location>
</feature>
<gene>
    <name evidence="13" type="ORF">CQW29_10360</name>
</gene>